<protein>
    <recommendedName>
        <fullName evidence="1">ABM domain-containing protein</fullName>
    </recommendedName>
</protein>
<reference evidence="2 3" key="1">
    <citation type="journal article" date="2015" name="Genome Biol. Evol.">
        <title>Phylogenomic analyses indicate that early fungi evolved digesting cell walls of algal ancestors of land plants.</title>
        <authorList>
            <person name="Chang Y."/>
            <person name="Wang S."/>
            <person name="Sekimoto S."/>
            <person name="Aerts A.L."/>
            <person name="Choi C."/>
            <person name="Clum A."/>
            <person name="LaButti K.M."/>
            <person name="Lindquist E.A."/>
            <person name="Yee Ngan C."/>
            <person name="Ohm R.A."/>
            <person name="Salamov A.A."/>
            <person name="Grigoriev I.V."/>
            <person name="Spatafora J.W."/>
            <person name="Berbee M.L."/>
        </authorList>
    </citation>
    <scope>NUCLEOTIDE SEQUENCE [LARGE SCALE GENOMIC DNA]</scope>
    <source>
        <strain evidence="2 3">JEL478</strain>
    </source>
</reference>
<dbReference type="InterPro" id="IPR011008">
    <property type="entry name" value="Dimeric_a/b-barrel"/>
</dbReference>
<dbReference type="AlphaFoldDB" id="A0A139A1L5"/>
<dbReference type="Pfam" id="PF03992">
    <property type="entry name" value="ABM"/>
    <property type="match status" value="1"/>
</dbReference>
<accession>A0A139A1L5</accession>
<feature type="domain" description="ABM" evidence="1">
    <location>
        <begin position="3"/>
        <end position="93"/>
    </location>
</feature>
<dbReference type="PROSITE" id="PS51725">
    <property type="entry name" value="ABM"/>
    <property type="match status" value="1"/>
</dbReference>
<dbReference type="OrthoDB" id="10011777at2759"/>
<evidence type="ECO:0000313" key="3">
    <source>
        <dbReference type="Proteomes" id="UP000070544"/>
    </source>
</evidence>
<gene>
    <name evidence="2" type="ORF">M427DRAFT_159137</name>
</gene>
<dbReference type="Proteomes" id="UP000070544">
    <property type="component" value="Unassembled WGS sequence"/>
</dbReference>
<dbReference type="PANTHER" id="PTHR33336:SF15">
    <property type="entry name" value="ABM DOMAIN-CONTAINING PROTEIN"/>
    <property type="match status" value="1"/>
</dbReference>
<evidence type="ECO:0000313" key="2">
    <source>
        <dbReference type="EMBL" id="KXS10518.1"/>
    </source>
</evidence>
<proteinExistence type="predicted"/>
<name>A0A139A1L5_GONPJ</name>
<dbReference type="PANTHER" id="PTHR33336">
    <property type="entry name" value="QUINOL MONOOXYGENASE YGIN-RELATED"/>
    <property type="match status" value="1"/>
</dbReference>
<dbReference type="InterPro" id="IPR007138">
    <property type="entry name" value="ABM_dom"/>
</dbReference>
<dbReference type="InterPro" id="IPR050744">
    <property type="entry name" value="AI-2_Isomerase_LsrG"/>
</dbReference>
<dbReference type="GO" id="GO:0003824">
    <property type="term" value="F:catalytic activity"/>
    <property type="evidence" value="ECO:0007669"/>
    <property type="project" value="TreeGrafter"/>
</dbReference>
<organism evidence="2 3">
    <name type="scientific">Gonapodya prolifera (strain JEL478)</name>
    <name type="common">Monoblepharis prolifera</name>
    <dbReference type="NCBI Taxonomy" id="1344416"/>
    <lineage>
        <taxon>Eukaryota</taxon>
        <taxon>Fungi</taxon>
        <taxon>Fungi incertae sedis</taxon>
        <taxon>Chytridiomycota</taxon>
        <taxon>Chytridiomycota incertae sedis</taxon>
        <taxon>Monoblepharidomycetes</taxon>
        <taxon>Monoblepharidales</taxon>
        <taxon>Gonapodyaceae</taxon>
        <taxon>Gonapodya</taxon>
    </lineage>
</organism>
<dbReference type="SUPFAM" id="SSF54909">
    <property type="entry name" value="Dimeric alpha+beta barrel"/>
    <property type="match status" value="1"/>
</dbReference>
<sequence>MAQRMIVILKAKKEEASKVGEILAEGARLTRQNDVGCIDYTVVQDKADPATFIFIEHWKDQKSIEAHMKAPHFIDMNKKLRGKTAGAPTLYRVEAKV</sequence>
<evidence type="ECO:0000259" key="1">
    <source>
        <dbReference type="PROSITE" id="PS51725"/>
    </source>
</evidence>
<dbReference type="Gene3D" id="3.30.70.100">
    <property type="match status" value="1"/>
</dbReference>
<keyword evidence="3" id="KW-1185">Reference proteome</keyword>
<dbReference type="EMBL" id="KQ965821">
    <property type="protein sequence ID" value="KXS10518.1"/>
    <property type="molecule type" value="Genomic_DNA"/>
</dbReference>